<evidence type="ECO:0000313" key="13">
    <source>
        <dbReference type="Proteomes" id="UP000177583"/>
    </source>
</evidence>
<dbReference type="InterPro" id="IPR000623">
    <property type="entry name" value="Shikimate_kinase/TSH1"/>
</dbReference>
<dbReference type="HAMAP" id="MF_00109">
    <property type="entry name" value="Shikimate_kinase"/>
    <property type="match status" value="1"/>
</dbReference>
<dbReference type="Pfam" id="PF01202">
    <property type="entry name" value="SKI"/>
    <property type="match status" value="1"/>
</dbReference>
<feature type="binding site" evidence="11">
    <location>
        <begin position="10"/>
        <end position="15"/>
    </location>
    <ligand>
        <name>ATP</name>
        <dbReference type="ChEBI" id="CHEBI:30616"/>
    </ligand>
</feature>
<evidence type="ECO:0000256" key="3">
    <source>
        <dbReference type="ARBA" id="ARBA00012154"/>
    </source>
</evidence>
<keyword evidence="4 11" id="KW-0028">Amino-acid biosynthesis</keyword>
<dbReference type="GO" id="GO:0009423">
    <property type="term" value="P:chorismate biosynthetic process"/>
    <property type="evidence" value="ECO:0007669"/>
    <property type="project" value="UniProtKB-UniRule"/>
</dbReference>
<dbReference type="Proteomes" id="UP000177583">
    <property type="component" value="Unassembled WGS sequence"/>
</dbReference>
<dbReference type="PROSITE" id="PS01128">
    <property type="entry name" value="SHIKIMATE_KINASE"/>
    <property type="match status" value="1"/>
</dbReference>
<feature type="binding site" evidence="11">
    <location>
        <position position="14"/>
    </location>
    <ligand>
        <name>Mg(2+)</name>
        <dbReference type="ChEBI" id="CHEBI:18420"/>
    </ligand>
</feature>
<dbReference type="Gene3D" id="3.40.50.300">
    <property type="entry name" value="P-loop containing nucleotide triphosphate hydrolases"/>
    <property type="match status" value="1"/>
</dbReference>
<dbReference type="InterPro" id="IPR023000">
    <property type="entry name" value="Shikimate_kinase_CS"/>
</dbReference>
<evidence type="ECO:0000256" key="4">
    <source>
        <dbReference type="ARBA" id="ARBA00022605"/>
    </source>
</evidence>
<evidence type="ECO:0000256" key="10">
    <source>
        <dbReference type="ARBA" id="ARBA00048567"/>
    </source>
</evidence>
<comment type="subcellular location">
    <subcellularLocation>
        <location evidence="11">Cytoplasm</location>
    </subcellularLocation>
</comment>
<dbReference type="InterPro" id="IPR027417">
    <property type="entry name" value="P-loop_NTPase"/>
</dbReference>
<keyword evidence="11" id="KW-0963">Cytoplasm</keyword>
<comment type="subunit">
    <text evidence="11">Monomer.</text>
</comment>
<evidence type="ECO:0000256" key="9">
    <source>
        <dbReference type="ARBA" id="ARBA00023141"/>
    </source>
</evidence>
<dbReference type="EMBL" id="MFNF01000017">
    <property type="protein sequence ID" value="OGH03317.1"/>
    <property type="molecule type" value="Genomic_DNA"/>
</dbReference>
<dbReference type="GO" id="GO:0008652">
    <property type="term" value="P:amino acid biosynthetic process"/>
    <property type="evidence" value="ECO:0007669"/>
    <property type="project" value="UniProtKB-KW"/>
</dbReference>
<keyword evidence="6 11" id="KW-0547">Nucleotide-binding</keyword>
<proteinExistence type="inferred from homology"/>
<accession>A0A1F6GYT4</accession>
<comment type="cofactor">
    <cofactor evidence="11">
        <name>Mg(2+)</name>
        <dbReference type="ChEBI" id="CHEBI:18420"/>
    </cofactor>
    <text evidence="11">Binds 1 Mg(2+) ion per subunit.</text>
</comment>
<dbReference type="GO" id="GO:0005524">
    <property type="term" value="F:ATP binding"/>
    <property type="evidence" value="ECO:0007669"/>
    <property type="project" value="UniProtKB-UniRule"/>
</dbReference>
<feature type="binding site" evidence="11">
    <location>
        <position position="135"/>
    </location>
    <ligand>
        <name>substrate</name>
    </ligand>
</feature>
<keyword evidence="7 11" id="KW-0418">Kinase</keyword>
<feature type="binding site" evidence="11">
    <location>
        <position position="32"/>
    </location>
    <ligand>
        <name>substrate</name>
    </ligand>
</feature>
<protein>
    <recommendedName>
        <fullName evidence="3 11">Shikimate kinase</fullName>
        <shortName evidence="11">SK</shortName>
        <ecNumber evidence="3 11">2.7.1.71</ecNumber>
    </recommendedName>
</protein>
<dbReference type="UniPathway" id="UPA00053">
    <property type="reaction ID" value="UER00088"/>
</dbReference>
<keyword evidence="11" id="KW-0479">Metal-binding</keyword>
<evidence type="ECO:0000256" key="11">
    <source>
        <dbReference type="HAMAP-Rule" id="MF_00109"/>
    </source>
</evidence>
<organism evidence="12 13">
    <name type="scientific">Candidatus Lambdaproteobacteria bacterium RIFOXYD2_FULL_56_26</name>
    <dbReference type="NCBI Taxonomy" id="1817773"/>
    <lineage>
        <taxon>Bacteria</taxon>
        <taxon>Pseudomonadati</taxon>
        <taxon>Pseudomonadota</taxon>
        <taxon>Candidatus Lambdaproteobacteria</taxon>
    </lineage>
</organism>
<dbReference type="GO" id="GO:0000287">
    <property type="term" value="F:magnesium ion binding"/>
    <property type="evidence" value="ECO:0007669"/>
    <property type="project" value="UniProtKB-UniRule"/>
</dbReference>
<evidence type="ECO:0000256" key="8">
    <source>
        <dbReference type="ARBA" id="ARBA00022840"/>
    </source>
</evidence>
<name>A0A1F6GYT4_9PROT</name>
<keyword evidence="8 11" id="KW-0067">ATP-binding</keyword>
<dbReference type="AlphaFoldDB" id="A0A1F6GYT4"/>
<evidence type="ECO:0000256" key="5">
    <source>
        <dbReference type="ARBA" id="ARBA00022679"/>
    </source>
</evidence>
<keyword evidence="11" id="KW-0460">Magnesium</keyword>
<evidence type="ECO:0000256" key="2">
    <source>
        <dbReference type="ARBA" id="ARBA00006997"/>
    </source>
</evidence>
<dbReference type="GO" id="GO:0005829">
    <property type="term" value="C:cytosol"/>
    <property type="evidence" value="ECO:0007669"/>
    <property type="project" value="TreeGrafter"/>
</dbReference>
<gene>
    <name evidence="11" type="primary">aroK</name>
    <name evidence="12" type="ORF">A2557_02210</name>
</gene>
<feature type="binding site" evidence="11">
    <location>
        <position position="78"/>
    </location>
    <ligand>
        <name>substrate</name>
    </ligand>
</feature>
<reference evidence="12 13" key="1">
    <citation type="journal article" date="2016" name="Nat. Commun.">
        <title>Thousands of microbial genomes shed light on interconnected biogeochemical processes in an aquifer system.</title>
        <authorList>
            <person name="Anantharaman K."/>
            <person name="Brown C.T."/>
            <person name="Hug L.A."/>
            <person name="Sharon I."/>
            <person name="Castelle C.J."/>
            <person name="Probst A.J."/>
            <person name="Thomas B.C."/>
            <person name="Singh A."/>
            <person name="Wilkins M.J."/>
            <person name="Karaoz U."/>
            <person name="Brodie E.L."/>
            <person name="Williams K.H."/>
            <person name="Hubbard S.S."/>
            <person name="Banfield J.F."/>
        </authorList>
    </citation>
    <scope>NUCLEOTIDE SEQUENCE [LARGE SCALE GENOMIC DNA]</scope>
</reference>
<comment type="caution">
    <text evidence="11">Lacks conserved residue(s) required for the propagation of feature annotation.</text>
</comment>
<feature type="binding site" evidence="11">
    <location>
        <position position="56"/>
    </location>
    <ligand>
        <name>substrate</name>
    </ligand>
</feature>
<dbReference type="GO" id="GO:0004765">
    <property type="term" value="F:shikimate kinase activity"/>
    <property type="evidence" value="ECO:0007669"/>
    <property type="project" value="UniProtKB-UniRule"/>
</dbReference>
<comment type="function">
    <text evidence="11">Catalyzes the specific phosphorylation of the 3-hydroxyl group of shikimic acid using ATP as a cosubstrate.</text>
</comment>
<feature type="binding site" evidence="11">
    <location>
        <position position="116"/>
    </location>
    <ligand>
        <name>ATP</name>
        <dbReference type="ChEBI" id="CHEBI:30616"/>
    </ligand>
</feature>
<keyword evidence="5 11" id="KW-0808">Transferase</keyword>
<sequence>MNIVLVGFMGAGKTAIGKRLAARLGYRFLDTDAYIEVKEGKSIAEIFAQQGEAYFRALETQALVRLESVSNHVIATGGGILTTPGNLELIKKIGTSIFLNPDLDKIIERVMRNDKRPLVRTENPVETIKALHAKRLPLYLQADLNFVPEGTQFNSILDQIIRLL</sequence>
<comment type="catalytic activity">
    <reaction evidence="10 11">
        <text>shikimate + ATP = 3-phosphoshikimate + ADP + H(+)</text>
        <dbReference type="Rhea" id="RHEA:13121"/>
        <dbReference type="ChEBI" id="CHEBI:15378"/>
        <dbReference type="ChEBI" id="CHEBI:30616"/>
        <dbReference type="ChEBI" id="CHEBI:36208"/>
        <dbReference type="ChEBI" id="CHEBI:145989"/>
        <dbReference type="ChEBI" id="CHEBI:456216"/>
        <dbReference type="EC" id="2.7.1.71"/>
    </reaction>
</comment>
<evidence type="ECO:0000256" key="1">
    <source>
        <dbReference type="ARBA" id="ARBA00004842"/>
    </source>
</evidence>
<dbReference type="InterPro" id="IPR031322">
    <property type="entry name" value="Shikimate/glucono_kinase"/>
</dbReference>
<comment type="pathway">
    <text evidence="1 11">Metabolic intermediate biosynthesis; chorismate biosynthesis; chorismate from D-erythrose 4-phosphate and phosphoenolpyruvate: step 5/7.</text>
</comment>
<dbReference type="SUPFAM" id="SSF52540">
    <property type="entry name" value="P-loop containing nucleoside triphosphate hydrolases"/>
    <property type="match status" value="1"/>
</dbReference>
<evidence type="ECO:0000313" key="12">
    <source>
        <dbReference type="EMBL" id="OGH03317.1"/>
    </source>
</evidence>
<comment type="caution">
    <text evidence="12">The sequence shown here is derived from an EMBL/GenBank/DDBJ whole genome shotgun (WGS) entry which is preliminary data.</text>
</comment>
<evidence type="ECO:0000256" key="7">
    <source>
        <dbReference type="ARBA" id="ARBA00022777"/>
    </source>
</evidence>
<dbReference type="PANTHER" id="PTHR21087:SF16">
    <property type="entry name" value="SHIKIMATE KINASE 1, CHLOROPLASTIC"/>
    <property type="match status" value="1"/>
</dbReference>
<keyword evidence="9 11" id="KW-0057">Aromatic amino acid biosynthesis</keyword>
<dbReference type="EC" id="2.7.1.71" evidence="3 11"/>
<dbReference type="PRINTS" id="PR01100">
    <property type="entry name" value="SHIKIMTKNASE"/>
</dbReference>
<evidence type="ECO:0000256" key="6">
    <source>
        <dbReference type="ARBA" id="ARBA00022741"/>
    </source>
</evidence>
<dbReference type="GO" id="GO:0009073">
    <property type="term" value="P:aromatic amino acid family biosynthetic process"/>
    <property type="evidence" value="ECO:0007669"/>
    <property type="project" value="UniProtKB-KW"/>
</dbReference>
<comment type="similarity">
    <text evidence="2 11">Belongs to the shikimate kinase family.</text>
</comment>
<dbReference type="CDD" id="cd00464">
    <property type="entry name" value="SK"/>
    <property type="match status" value="1"/>
</dbReference>
<dbReference type="PANTHER" id="PTHR21087">
    <property type="entry name" value="SHIKIMATE KINASE"/>
    <property type="match status" value="1"/>
</dbReference>